<dbReference type="SMART" id="SM00833">
    <property type="entry name" value="CobW_C"/>
    <property type="match status" value="1"/>
</dbReference>
<keyword evidence="1" id="KW-0547">Nucleotide-binding</keyword>
<dbReference type="Pfam" id="PF07683">
    <property type="entry name" value="CobW_C"/>
    <property type="match status" value="1"/>
</dbReference>
<accession>A0AAJ0U746</accession>
<dbReference type="AlphaFoldDB" id="A0AAJ0U746"/>
<feature type="region of interest" description="Disordered" evidence="3">
    <location>
        <begin position="1"/>
        <end position="26"/>
    </location>
</feature>
<feature type="compositionally biased region" description="Polar residues" evidence="3">
    <location>
        <begin position="1"/>
        <end position="10"/>
    </location>
</feature>
<organism evidence="5 6">
    <name type="scientific">Halochromatium glycolicum</name>
    <dbReference type="NCBI Taxonomy" id="85075"/>
    <lineage>
        <taxon>Bacteria</taxon>
        <taxon>Pseudomonadati</taxon>
        <taxon>Pseudomonadota</taxon>
        <taxon>Gammaproteobacteria</taxon>
        <taxon>Chromatiales</taxon>
        <taxon>Chromatiaceae</taxon>
        <taxon>Halochromatium</taxon>
    </lineage>
</organism>
<reference evidence="5" key="1">
    <citation type="submission" date="2017-08" db="EMBL/GenBank/DDBJ databases">
        <authorList>
            <person name="Imhoff J.F."/>
            <person name="Rahn T."/>
            <person name="Kuenzel S."/>
            <person name="Neulinger S.C."/>
        </authorList>
    </citation>
    <scope>NUCLEOTIDE SEQUENCE</scope>
    <source>
        <strain evidence="5">DSM 11080</strain>
    </source>
</reference>
<dbReference type="Proteomes" id="UP001296776">
    <property type="component" value="Unassembled WGS sequence"/>
</dbReference>
<dbReference type="SUPFAM" id="SSF90002">
    <property type="entry name" value="Hypothetical protein YjiA, C-terminal domain"/>
    <property type="match status" value="1"/>
</dbReference>
<reference evidence="5" key="2">
    <citation type="journal article" date="2020" name="Microorganisms">
        <title>Osmotic Adaptation and Compatible Solute Biosynthesis of Phototrophic Bacteria as Revealed from Genome Analyses.</title>
        <authorList>
            <person name="Imhoff J.F."/>
            <person name="Rahn T."/>
            <person name="Kunzel S."/>
            <person name="Keller A."/>
            <person name="Neulinger S.C."/>
        </authorList>
    </citation>
    <scope>NUCLEOTIDE SEQUENCE</scope>
    <source>
        <strain evidence="5">DSM 11080</strain>
    </source>
</reference>
<dbReference type="Gene3D" id="3.30.1220.10">
    <property type="entry name" value="CobW-like, C-terminal domain"/>
    <property type="match status" value="1"/>
</dbReference>
<evidence type="ECO:0000256" key="3">
    <source>
        <dbReference type="SAM" id="MobiDB-lite"/>
    </source>
</evidence>
<evidence type="ECO:0000313" key="5">
    <source>
        <dbReference type="EMBL" id="MBK1706030.1"/>
    </source>
</evidence>
<protein>
    <recommendedName>
        <fullName evidence="4">CobW C-terminal domain-containing protein</fullName>
    </recommendedName>
</protein>
<sequence length="149" mass="16639">MAMWSNPNQNEGKRDGRPNRAARGALSLPGMNAGVSRARTDDDHIQSFAIIVDQPIPDAMLNDWLDLLLAMCGQDMLRIKGILNVRGRTQPIAIHGVQHLFYPPIELPGWTSEDRRSKLVFITRDVPRAIIEETLEAFLATWPDEGPTA</sequence>
<name>A0AAJ0U746_9GAMM</name>
<keyword evidence="6" id="KW-1185">Reference proteome</keyword>
<feature type="domain" description="CobW C-terminal" evidence="4">
    <location>
        <begin position="45"/>
        <end position="139"/>
    </location>
</feature>
<proteinExistence type="predicted"/>
<dbReference type="InterPro" id="IPR036627">
    <property type="entry name" value="CobW-likC_sf"/>
</dbReference>
<gene>
    <name evidence="5" type="ORF">CKO40_16070</name>
</gene>
<evidence type="ECO:0000256" key="1">
    <source>
        <dbReference type="ARBA" id="ARBA00022741"/>
    </source>
</evidence>
<comment type="caution">
    <text evidence="5">The sequence shown here is derived from an EMBL/GenBank/DDBJ whole genome shotgun (WGS) entry which is preliminary data.</text>
</comment>
<dbReference type="EMBL" id="NRSJ01000032">
    <property type="protein sequence ID" value="MBK1706030.1"/>
    <property type="molecule type" value="Genomic_DNA"/>
</dbReference>
<evidence type="ECO:0000256" key="2">
    <source>
        <dbReference type="ARBA" id="ARBA00023186"/>
    </source>
</evidence>
<evidence type="ECO:0000313" key="6">
    <source>
        <dbReference type="Proteomes" id="UP001296776"/>
    </source>
</evidence>
<dbReference type="InterPro" id="IPR011629">
    <property type="entry name" value="CobW-like_C"/>
</dbReference>
<dbReference type="GO" id="GO:0000166">
    <property type="term" value="F:nucleotide binding"/>
    <property type="evidence" value="ECO:0007669"/>
    <property type="project" value="UniProtKB-KW"/>
</dbReference>
<evidence type="ECO:0000259" key="4">
    <source>
        <dbReference type="SMART" id="SM00833"/>
    </source>
</evidence>
<keyword evidence="2" id="KW-0143">Chaperone</keyword>